<organism evidence="3 4">
    <name type="scientific">Trebonia kvetii</name>
    <dbReference type="NCBI Taxonomy" id="2480626"/>
    <lineage>
        <taxon>Bacteria</taxon>
        <taxon>Bacillati</taxon>
        <taxon>Actinomycetota</taxon>
        <taxon>Actinomycetes</taxon>
        <taxon>Streptosporangiales</taxon>
        <taxon>Treboniaceae</taxon>
        <taxon>Trebonia</taxon>
    </lineage>
</organism>
<dbReference type="EMBL" id="RPFW01000003">
    <property type="protein sequence ID" value="TVZ04327.1"/>
    <property type="molecule type" value="Genomic_DNA"/>
</dbReference>
<dbReference type="Gene3D" id="2.130.10.10">
    <property type="entry name" value="YVTN repeat-like/Quinoprotein amine dehydrogenase"/>
    <property type="match status" value="2"/>
</dbReference>
<dbReference type="Proteomes" id="UP000460272">
    <property type="component" value="Unassembled WGS sequence"/>
</dbReference>
<dbReference type="Pfam" id="PF13360">
    <property type="entry name" value="PQQ_2"/>
    <property type="match status" value="1"/>
</dbReference>
<evidence type="ECO:0000256" key="1">
    <source>
        <dbReference type="SAM" id="SignalP"/>
    </source>
</evidence>
<accession>A0A6P2C061</accession>
<name>A0A6P2C061_9ACTN</name>
<feature type="domain" description="Pyrrolo-quinoline quinone repeat" evidence="2">
    <location>
        <begin position="70"/>
        <end position="205"/>
    </location>
</feature>
<dbReference type="InterPro" id="IPR002372">
    <property type="entry name" value="PQQ_rpt_dom"/>
</dbReference>
<protein>
    <recommendedName>
        <fullName evidence="2">Pyrrolo-quinoline quinone repeat domain-containing protein</fullName>
    </recommendedName>
</protein>
<dbReference type="InterPro" id="IPR015943">
    <property type="entry name" value="WD40/YVTN_repeat-like_dom_sf"/>
</dbReference>
<evidence type="ECO:0000259" key="2">
    <source>
        <dbReference type="Pfam" id="PF13360"/>
    </source>
</evidence>
<dbReference type="SUPFAM" id="SSF50998">
    <property type="entry name" value="Quinoprotein alcohol dehydrogenase-like"/>
    <property type="match status" value="1"/>
</dbReference>
<keyword evidence="4" id="KW-1185">Reference proteome</keyword>
<proteinExistence type="predicted"/>
<dbReference type="AlphaFoldDB" id="A0A6P2C061"/>
<gene>
    <name evidence="3" type="ORF">EAS64_18295</name>
</gene>
<dbReference type="InterPro" id="IPR018391">
    <property type="entry name" value="PQQ_b-propeller_rpt"/>
</dbReference>
<dbReference type="PROSITE" id="PS51257">
    <property type="entry name" value="PROKAR_LIPOPROTEIN"/>
    <property type="match status" value="1"/>
</dbReference>
<dbReference type="PANTHER" id="PTHR34512">
    <property type="entry name" value="CELL SURFACE PROTEIN"/>
    <property type="match status" value="1"/>
</dbReference>
<dbReference type="PANTHER" id="PTHR34512:SF30">
    <property type="entry name" value="OUTER MEMBRANE PROTEIN ASSEMBLY FACTOR BAMB"/>
    <property type="match status" value="1"/>
</dbReference>
<sequence length="468" mass="46849">MRGVVLAAAACIAAACTGAGITAATASSSASGSAPASTTSHAADWPMYNQNVSRTGVAPGLAPAGPLGTAWTAHLDGAVYGQPLVVGGEVIAATEDDSIYAISAATGKVIWRTHVGTPVPQSKLHGLGDIFPLGITGTPAYDESNGLVYAVAEITGYHHMLVAVSAATGKVKLHRYLDAPTKSNQPAYNQQRPALAIWKGRVYASFGGLAGDAGPYQGSVVGAPLTGNGPLVRWTTPTARGGAIWATAGPVAGPGGNLWIGVGNGAAETASAHYDGSDSVTELTPALKRVGYFAPAIWRADNTTDLELGSTQPVLMPGGVTFIVGKRATGYLLNTTHLGGIGGQLAQQALICTGKVRGGAAVSGSVAYEPCVNGGIAAVKVNAAAKTMTVLWHGPAASNGSPVIGGGVVWVTHNTATGGTLYELDPATGAVVQQIPIVQGLPHFSSLSLSGSRAYVSTLTGVTAISGA</sequence>
<evidence type="ECO:0000313" key="4">
    <source>
        <dbReference type="Proteomes" id="UP000460272"/>
    </source>
</evidence>
<dbReference type="RefSeq" id="WP_145854196.1">
    <property type="nucleotide sequence ID" value="NZ_RPFW01000003.1"/>
</dbReference>
<dbReference type="InterPro" id="IPR011047">
    <property type="entry name" value="Quinoprotein_ADH-like_sf"/>
</dbReference>
<evidence type="ECO:0000313" key="3">
    <source>
        <dbReference type="EMBL" id="TVZ04327.1"/>
    </source>
</evidence>
<dbReference type="OrthoDB" id="9763050at2"/>
<feature type="signal peptide" evidence="1">
    <location>
        <begin position="1"/>
        <end position="26"/>
    </location>
</feature>
<comment type="caution">
    <text evidence="3">The sequence shown here is derived from an EMBL/GenBank/DDBJ whole genome shotgun (WGS) entry which is preliminary data.</text>
</comment>
<dbReference type="SMART" id="SM00564">
    <property type="entry name" value="PQQ"/>
    <property type="match status" value="2"/>
</dbReference>
<reference evidence="3 4" key="1">
    <citation type="submission" date="2018-11" db="EMBL/GenBank/DDBJ databases">
        <title>Trebonia kvetii gen.nov., sp.nov., a novel acidophilic actinobacterium, and proposal of the new actinobacterial family Treboniaceae fam. nov.</title>
        <authorList>
            <person name="Rapoport D."/>
            <person name="Sagova-Mareckova M."/>
            <person name="Sedlacek I."/>
            <person name="Provaznik J."/>
            <person name="Kralova S."/>
            <person name="Pavlinic D."/>
            <person name="Benes V."/>
            <person name="Kopecky J."/>
        </authorList>
    </citation>
    <scope>NUCLEOTIDE SEQUENCE [LARGE SCALE GENOMIC DNA]</scope>
    <source>
        <strain evidence="3 4">15Tr583</strain>
    </source>
</reference>
<keyword evidence="1" id="KW-0732">Signal</keyword>
<feature type="chain" id="PRO_5026666168" description="Pyrrolo-quinoline quinone repeat domain-containing protein" evidence="1">
    <location>
        <begin position="27"/>
        <end position="468"/>
    </location>
</feature>